<dbReference type="RefSeq" id="XP_069228275.1">
    <property type="nucleotide sequence ID" value="XM_069375081.1"/>
</dbReference>
<dbReference type="PANTHER" id="PTHR38050:SF2">
    <property type="entry name" value="FERULOYL ESTERASE C-RELATED"/>
    <property type="match status" value="1"/>
</dbReference>
<protein>
    <recommendedName>
        <fullName evidence="2">feruloyl esterase</fullName>
        <ecNumber evidence="2">3.1.1.73</ecNumber>
    </recommendedName>
</protein>
<keyword evidence="11" id="KW-1133">Transmembrane helix</keyword>
<feature type="compositionally biased region" description="Low complexity" evidence="10">
    <location>
        <begin position="70"/>
        <end position="86"/>
    </location>
</feature>
<dbReference type="GO" id="GO:0008236">
    <property type="term" value="F:serine-type peptidase activity"/>
    <property type="evidence" value="ECO:0007669"/>
    <property type="project" value="InterPro"/>
</dbReference>
<dbReference type="GO" id="GO:0045493">
    <property type="term" value="P:xylan catabolic process"/>
    <property type="evidence" value="ECO:0007669"/>
    <property type="project" value="UniProtKB-KW"/>
</dbReference>
<keyword evidence="8" id="KW-0624">Polysaccharide degradation</keyword>
<evidence type="ECO:0000256" key="11">
    <source>
        <dbReference type="SAM" id="Phobius"/>
    </source>
</evidence>
<evidence type="ECO:0000256" key="6">
    <source>
        <dbReference type="ARBA" id="ARBA00022801"/>
    </source>
</evidence>
<evidence type="ECO:0000313" key="13">
    <source>
        <dbReference type="EMBL" id="KAL1585169.1"/>
    </source>
</evidence>
<evidence type="ECO:0000256" key="5">
    <source>
        <dbReference type="ARBA" id="ARBA00022729"/>
    </source>
</evidence>
<dbReference type="Pfam" id="PF00326">
    <property type="entry name" value="Peptidase_S9"/>
    <property type="match status" value="1"/>
</dbReference>
<keyword evidence="5" id="KW-0732">Signal</keyword>
<dbReference type="PANTHER" id="PTHR38050">
    <property type="match status" value="1"/>
</dbReference>
<dbReference type="Gene3D" id="3.40.50.1820">
    <property type="entry name" value="alpha/beta hydrolase"/>
    <property type="match status" value="1"/>
</dbReference>
<keyword evidence="6" id="KW-0378">Hydrolase</keyword>
<dbReference type="EMBL" id="JAAQHG020000021">
    <property type="protein sequence ID" value="KAL1585169.1"/>
    <property type="molecule type" value="Genomic_DNA"/>
</dbReference>
<evidence type="ECO:0000256" key="9">
    <source>
        <dbReference type="ARBA" id="ARBA00034075"/>
    </source>
</evidence>
<evidence type="ECO:0000256" key="3">
    <source>
        <dbReference type="ARBA" id="ARBA00022525"/>
    </source>
</evidence>
<reference evidence="13 14" key="1">
    <citation type="journal article" date="2020" name="Microbiol. Resour. Announc.">
        <title>Draft Genome Sequence of a Cladosporium Species Isolated from the Mesophotic Ascidian Didemnum maculosum.</title>
        <authorList>
            <person name="Gioti A."/>
            <person name="Siaperas R."/>
            <person name="Nikolaivits E."/>
            <person name="Le Goff G."/>
            <person name="Ouazzani J."/>
            <person name="Kotoulas G."/>
            <person name="Topakas E."/>
        </authorList>
    </citation>
    <scope>NUCLEOTIDE SEQUENCE [LARGE SCALE GENOMIC DNA]</scope>
    <source>
        <strain evidence="13 14">TM138-S3</strain>
    </source>
</reference>
<feature type="compositionally biased region" description="Low complexity" evidence="10">
    <location>
        <begin position="96"/>
        <end position="109"/>
    </location>
</feature>
<accession>A0AB34KQ09</accession>
<evidence type="ECO:0000256" key="7">
    <source>
        <dbReference type="ARBA" id="ARBA00023277"/>
    </source>
</evidence>
<organism evidence="13 14">
    <name type="scientific">Cladosporium halotolerans</name>
    <dbReference type="NCBI Taxonomy" id="1052096"/>
    <lineage>
        <taxon>Eukaryota</taxon>
        <taxon>Fungi</taxon>
        <taxon>Dikarya</taxon>
        <taxon>Ascomycota</taxon>
        <taxon>Pezizomycotina</taxon>
        <taxon>Dothideomycetes</taxon>
        <taxon>Dothideomycetidae</taxon>
        <taxon>Cladosporiales</taxon>
        <taxon>Cladosporiaceae</taxon>
        <taxon>Cladosporium</taxon>
    </lineage>
</organism>
<sequence>MPANQDGKRVAAFEMMSDEDLKAAGAPAAAGKPSLMSRLWNRPITRLAILSSILVAVVLVIALPAALVPKGDGSNSDGSSGSSGSNSGSGSGSGSSGSPTSTSSGSTPTKTMTPGCGTAHSVGYSDDMSNHNITSSGSNRYYTIDVPSHYNDKKSEPWPLILDFHGASRDADNQYNNSMYYADPRGDDYIVVYPEGMGGKWESAFYADKDANDLQFVTDLLEHINNDYCIDQDRIYASGKSNGGGFVDMLACSDEGDPFAAFAMAAAALYSDLSYKPKGGCSKSRAILESHGGEDKTVPYEGGDNGVGGDSPDIAEWLGWWARRDGCKKSADPSVVEHDGYNVSTYSCDGYDDIVKGIYIPDLDHCWPDATQNNSDSQRNHDICAFDGLDFTAVVLDWFGNWTMNNVPKN</sequence>
<name>A0AB34KQ09_9PEZI</name>
<evidence type="ECO:0000259" key="12">
    <source>
        <dbReference type="Pfam" id="PF00326"/>
    </source>
</evidence>
<dbReference type="InterPro" id="IPR001375">
    <property type="entry name" value="Peptidase_S9_cat"/>
</dbReference>
<dbReference type="AlphaFoldDB" id="A0AB34KQ09"/>
<feature type="domain" description="Peptidase S9 prolyl oligopeptidase catalytic" evidence="12">
    <location>
        <begin position="186"/>
        <end position="267"/>
    </location>
</feature>
<evidence type="ECO:0000256" key="2">
    <source>
        <dbReference type="ARBA" id="ARBA00013091"/>
    </source>
</evidence>
<gene>
    <name evidence="13" type="ORF">WHR41_06476</name>
</gene>
<keyword evidence="4" id="KW-0858">Xylan degradation</keyword>
<dbReference type="GO" id="GO:0005576">
    <property type="term" value="C:extracellular region"/>
    <property type="evidence" value="ECO:0007669"/>
    <property type="project" value="UniProtKB-SubCell"/>
</dbReference>
<dbReference type="GO" id="GO:0006508">
    <property type="term" value="P:proteolysis"/>
    <property type="evidence" value="ECO:0007669"/>
    <property type="project" value="InterPro"/>
</dbReference>
<keyword evidence="7" id="KW-0119">Carbohydrate metabolism</keyword>
<keyword evidence="3" id="KW-0964">Secreted</keyword>
<keyword evidence="14" id="KW-1185">Reference proteome</keyword>
<evidence type="ECO:0000256" key="4">
    <source>
        <dbReference type="ARBA" id="ARBA00022651"/>
    </source>
</evidence>
<dbReference type="Proteomes" id="UP000803884">
    <property type="component" value="Unassembled WGS sequence"/>
</dbReference>
<proteinExistence type="predicted"/>
<evidence type="ECO:0000313" key="14">
    <source>
        <dbReference type="Proteomes" id="UP000803884"/>
    </source>
</evidence>
<keyword evidence="11" id="KW-0472">Membrane</keyword>
<comment type="catalytic activity">
    <reaction evidence="9">
        <text>feruloyl-polysaccharide + H2O = ferulate + polysaccharide.</text>
        <dbReference type="EC" id="3.1.1.73"/>
    </reaction>
</comment>
<dbReference type="EC" id="3.1.1.73" evidence="2"/>
<feature type="transmembrane region" description="Helical" evidence="11">
    <location>
        <begin position="47"/>
        <end position="67"/>
    </location>
</feature>
<evidence type="ECO:0000256" key="10">
    <source>
        <dbReference type="SAM" id="MobiDB-lite"/>
    </source>
</evidence>
<dbReference type="InterPro" id="IPR029058">
    <property type="entry name" value="AB_hydrolase_fold"/>
</dbReference>
<dbReference type="GeneID" id="96007919"/>
<comment type="caution">
    <text evidence="13">The sequence shown here is derived from an EMBL/GenBank/DDBJ whole genome shotgun (WGS) entry which is preliminary data.</text>
</comment>
<comment type="subcellular location">
    <subcellularLocation>
        <location evidence="1">Secreted</location>
    </subcellularLocation>
</comment>
<dbReference type="InterPro" id="IPR043595">
    <property type="entry name" value="FaeB/C/D"/>
</dbReference>
<dbReference type="GO" id="GO:0030600">
    <property type="term" value="F:feruloyl esterase activity"/>
    <property type="evidence" value="ECO:0007669"/>
    <property type="project" value="UniProtKB-EC"/>
</dbReference>
<evidence type="ECO:0000256" key="8">
    <source>
        <dbReference type="ARBA" id="ARBA00023326"/>
    </source>
</evidence>
<keyword evidence="11" id="KW-0812">Transmembrane</keyword>
<dbReference type="SUPFAM" id="SSF53474">
    <property type="entry name" value="alpha/beta-Hydrolases"/>
    <property type="match status" value="1"/>
</dbReference>
<evidence type="ECO:0000256" key="1">
    <source>
        <dbReference type="ARBA" id="ARBA00004613"/>
    </source>
</evidence>
<feature type="region of interest" description="Disordered" evidence="10">
    <location>
        <begin position="70"/>
        <end position="123"/>
    </location>
</feature>